<dbReference type="SMART" id="SM01381">
    <property type="entry name" value="7TM_GPCR_Srsx"/>
    <property type="match status" value="1"/>
</dbReference>
<dbReference type="EMBL" id="CALNXI010000025">
    <property type="protein sequence ID" value="CAH3015552.1"/>
    <property type="molecule type" value="Genomic_DNA"/>
</dbReference>
<evidence type="ECO:0000256" key="6">
    <source>
        <dbReference type="SAM" id="Phobius"/>
    </source>
</evidence>
<evidence type="ECO:0000313" key="8">
    <source>
        <dbReference type="EMBL" id="CAH3015552.1"/>
    </source>
</evidence>
<gene>
    <name evidence="8" type="ORF">PEVE_00018412</name>
</gene>
<feature type="domain" description="G-protein coupled receptors family 1 profile" evidence="7">
    <location>
        <begin position="62"/>
        <end position="301"/>
    </location>
</feature>
<accession>A0ABN8LEP3</accession>
<comment type="subcellular location">
    <subcellularLocation>
        <location evidence="1">Cell membrane</location>
        <topology evidence="1">Multi-pass membrane protein</topology>
    </subcellularLocation>
</comment>
<sequence>MIVNEDFLSNNVSRNESSLVVSTQRCYFLDSLNNYEAGGLLYIESIVTTVINFIGTFIASFGNGIILLTFWKSKQLRSKSQLFLWCLAFADFVTGSVVQPFYGAYKIAYITGKVSTMTCVFRVILETVAWFSAALSCALVAAIISERYLALHYHMRYHVVVTTKKVVILIAFLLVNMAILSLSRFAMTDVTPFFYVNIAGILFSLSTLIICYWKIYKHVRRHFRQIQDHGSRESRRKDVQRLKKSSRNMAYVALLYIISYMPFTCVLCVYLSCGFTSSVEVAYDVTRTVAFMNSSWNPFIYFWKLKELREAVKKVMRYTS</sequence>
<dbReference type="InterPro" id="IPR000276">
    <property type="entry name" value="GPCR_Rhodpsn"/>
</dbReference>
<feature type="transmembrane region" description="Helical" evidence="6">
    <location>
        <begin position="50"/>
        <end position="70"/>
    </location>
</feature>
<dbReference type="InterPro" id="IPR017452">
    <property type="entry name" value="GPCR_Rhodpsn_7TM"/>
</dbReference>
<dbReference type="SUPFAM" id="SSF81321">
    <property type="entry name" value="Family A G protein-coupled receptor-like"/>
    <property type="match status" value="1"/>
</dbReference>
<organism evidence="8 9">
    <name type="scientific">Porites evermanni</name>
    <dbReference type="NCBI Taxonomy" id="104178"/>
    <lineage>
        <taxon>Eukaryota</taxon>
        <taxon>Metazoa</taxon>
        <taxon>Cnidaria</taxon>
        <taxon>Anthozoa</taxon>
        <taxon>Hexacorallia</taxon>
        <taxon>Scleractinia</taxon>
        <taxon>Fungiina</taxon>
        <taxon>Poritidae</taxon>
        <taxon>Porites</taxon>
    </lineage>
</organism>
<evidence type="ECO:0000259" key="7">
    <source>
        <dbReference type="PROSITE" id="PS50262"/>
    </source>
</evidence>
<feature type="transmembrane region" description="Helical" evidence="6">
    <location>
        <begin position="193"/>
        <end position="215"/>
    </location>
</feature>
<keyword evidence="3 6" id="KW-0812">Transmembrane</keyword>
<protein>
    <recommendedName>
        <fullName evidence="7">G-protein coupled receptors family 1 profile domain-containing protein</fullName>
    </recommendedName>
</protein>
<proteinExistence type="predicted"/>
<comment type="caution">
    <text evidence="8">The sequence shown here is derived from an EMBL/GenBank/DDBJ whole genome shotgun (WGS) entry which is preliminary data.</text>
</comment>
<name>A0ABN8LEP3_9CNID</name>
<dbReference type="Gene3D" id="1.20.1070.10">
    <property type="entry name" value="Rhodopsin 7-helix transmembrane proteins"/>
    <property type="match status" value="1"/>
</dbReference>
<keyword evidence="4 6" id="KW-1133">Transmembrane helix</keyword>
<feature type="transmembrane region" description="Helical" evidence="6">
    <location>
        <begin position="250"/>
        <end position="272"/>
    </location>
</feature>
<keyword evidence="2" id="KW-1003">Cell membrane</keyword>
<dbReference type="PANTHER" id="PTHR22750">
    <property type="entry name" value="G-PROTEIN COUPLED RECEPTOR"/>
    <property type="match status" value="1"/>
</dbReference>
<evidence type="ECO:0000256" key="3">
    <source>
        <dbReference type="ARBA" id="ARBA00022692"/>
    </source>
</evidence>
<feature type="transmembrane region" description="Helical" evidence="6">
    <location>
        <begin position="166"/>
        <end position="187"/>
    </location>
</feature>
<evidence type="ECO:0000256" key="1">
    <source>
        <dbReference type="ARBA" id="ARBA00004651"/>
    </source>
</evidence>
<keyword evidence="9" id="KW-1185">Reference proteome</keyword>
<reference evidence="8 9" key="1">
    <citation type="submission" date="2022-05" db="EMBL/GenBank/DDBJ databases">
        <authorList>
            <consortium name="Genoscope - CEA"/>
            <person name="William W."/>
        </authorList>
    </citation>
    <scope>NUCLEOTIDE SEQUENCE [LARGE SCALE GENOMIC DNA]</scope>
</reference>
<feature type="transmembrane region" description="Helical" evidence="6">
    <location>
        <begin position="82"/>
        <end position="103"/>
    </location>
</feature>
<evidence type="ECO:0000256" key="5">
    <source>
        <dbReference type="ARBA" id="ARBA00023136"/>
    </source>
</evidence>
<dbReference type="CDD" id="cd00637">
    <property type="entry name" value="7tm_classA_rhodopsin-like"/>
    <property type="match status" value="1"/>
</dbReference>
<keyword evidence="5 6" id="KW-0472">Membrane</keyword>
<evidence type="ECO:0000313" key="9">
    <source>
        <dbReference type="Proteomes" id="UP001159427"/>
    </source>
</evidence>
<evidence type="ECO:0000256" key="4">
    <source>
        <dbReference type="ARBA" id="ARBA00022989"/>
    </source>
</evidence>
<feature type="transmembrane region" description="Helical" evidence="6">
    <location>
        <begin position="123"/>
        <end position="145"/>
    </location>
</feature>
<dbReference type="PROSITE" id="PS50262">
    <property type="entry name" value="G_PROTEIN_RECEP_F1_2"/>
    <property type="match status" value="1"/>
</dbReference>
<dbReference type="Proteomes" id="UP001159427">
    <property type="component" value="Unassembled WGS sequence"/>
</dbReference>
<dbReference type="Pfam" id="PF00001">
    <property type="entry name" value="7tm_1"/>
    <property type="match status" value="2"/>
</dbReference>
<dbReference type="PRINTS" id="PR00237">
    <property type="entry name" value="GPCRRHODOPSN"/>
</dbReference>
<evidence type="ECO:0000256" key="2">
    <source>
        <dbReference type="ARBA" id="ARBA00022475"/>
    </source>
</evidence>